<dbReference type="AlphaFoldDB" id="A0A2S2PKA9"/>
<dbReference type="SUPFAM" id="SSF53098">
    <property type="entry name" value="Ribonuclease H-like"/>
    <property type="match status" value="1"/>
</dbReference>
<dbReference type="Pfam" id="PF05699">
    <property type="entry name" value="Dimer_Tnp_hAT"/>
    <property type="match status" value="1"/>
</dbReference>
<gene>
    <name evidence="2" type="ORF">g.73944</name>
</gene>
<dbReference type="EMBL" id="GGMR01017208">
    <property type="protein sequence ID" value="MBY29827.1"/>
    <property type="molecule type" value="Transcribed_RNA"/>
</dbReference>
<dbReference type="PANTHER" id="PTHR46880:SF5">
    <property type="entry name" value="DUF4371 DOMAIN-CONTAINING PROTEIN"/>
    <property type="match status" value="1"/>
</dbReference>
<name>A0A2S2PKA9_SCHGA</name>
<protein>
    <recommendedName>
        <fullName evidence="1">HAT C-terminal dimerisation domain-containing protein</fullName>
    </recommendedName>
</protein>
<evidence type="ECO:0000259" key="1">
    <source>
        <dbReference type="Pfam" id="PF05699"/>
    </source>
</evidence>
<dbReference type="InterPro" id="IPR012337">
    <property type="entry name" value="RNaseH-like_sf"/>
</dbReference>
<dbReference type="InterPro" id="IPR008906">
    <property type="entry name" value="HATC_C_dom"/>
</dbReference>
<organism evidence="2">
    <name type="scientific">Schizaphis graminum</name>
    <name type="common">Green bug aphid</name>
    <dbReference type="NCBI Taxonomy" id="13262"/>
    <lineage>
        <taxon>Eukaryota</taxon>
        <taxon>Metazoa</taxon>
        <taxon>Ecdysozoa</taxon>
        <taxon>Arthropoda</taxon>
        <taxon>Hexapoda</taxon>
        <taxon>Insecta</taxon>
        <taxon>Pterygota</taxon>
        <taxon>Neoptera</taxon>
        <taxon>Paraneoptera</taxon>
        <taxon>Hemiptera</taxon>
        <taxon>Sternorrhyncha</taxon>
        <taxon>Aphidomorpha</taxon>
        <taxon>Aphidoidea</taxon>
        <taxon>Aphididae</taxon>
        <taxon>Aphidini</taxon>
        <taxon>Schizaphis</taxon>
    </lineage>
</organism>
<dbReference type="PANTHER" id="PTHR46880">
    <property type="entry name" value="RAS-ASSOCIATING DOMAIN-CONTAINING PROTEIN"/>
    <property type="match status" value="1"/>
</dbReference>
<proteinExistence type="predicted"/>
<dbReference type="GO" id="GO:0046983">
    <property type="term" value="F:protein dimerization activity"/>
    <property type="evidence" value="ECO:0007669"/>
    <property type="project" value="InterPro"/>
</dbReference>
<feature type="domain" description="HAT C-terminal dimerisation" evidence="1">
    <location>
        <begin position="250"/>
        <end position="310"/>
    </location>
</feature>
<accession>A0A2S2PKA9</accession>
<reference evidence="2" key="1">
    <citation type="submission" date="2018-04" db="EMBL/GenBank/DDBJ databases">
        <title>Transcriptome of Schizaphis graminum biotype I.</title>
        <authorList>
            <person name="Scully E.D."/>
            <person name="Geib S.M."/>
            <person name="Palmer N.A."/>
            <person name="Koch K."/>
            <person name="Bradshaw J."/>
            <person name="Heng-Moss T."/>
            <person name="Sarath G."/>
        </authorList>
    </citation>
    <scope>NUCLEOTIDE SEQUENCE</scope>
</reference>
<evidence type="ECO:0000313" key="2">
    <source>
        <dbReference type="EMBL" id="MBY29827.1"/>
    </source>
</evidence>
<sequence length="342" mass="40077">MKHLLSYKTVITAQLYLRLFEHTTPLSKYLQTNGMDILQAQRMVNTTIKDLETICRDFKEVKKAADNFLLWANKKFDELETNEVIVNGFLSEDSVRKRKRKRMFDEILEDQPFDDPEEKFKISVHNHVIDTVIMTLKERFSKYESLFADFSILDPKNFKDTDQTISHKAFERLSHLIMRFDSNATANSLRLEFFDFKSKWPKLCQKVPSDYNIDYENDSDHSDNDMSDLQLNKQSCKKTCKNCILCVYLVLKKFNFHSKAYKCLYLAYKFILTLSVSQVACERSFSKLKTIKTRLRNSLSQDNLEACMMMSIEKDILTKVDNEEVKNLLGSSNVTMSKLLLV</sequence>